<proteinExistence type="predicted"/>
<dbReference type="Proteomes" id="UP000236842">
    <property type="component" value="Unassembled WGS sequence"/>
</dbReference>
<protein>
    <submittedName>
        <fullName evidence="1">Uncharacterized protein</fullName>
    </submittedName>
</protein>
<gene>
    <name evidence="1" type="ORF">COZ64_02745</name>
</gene>
<organism evidence="1 2">
    <name type="scientific">Candidatus Brennerbacteria bacterium CG_4_8_14_3_um_filter_43_14</name>
    <dbReference type="NCBI Taxonomy" id="1974521"/>
    <lineage>
        <taxon>Bacteria</taxon>
        <taxon>Candidatus Brenneribacteriota</taxon>
    </lineage>
</organism>
<sequence>MVFLSVSNTCIKIFCHPAKQIPLQRDRQEQLKITIREIWTKINGLPLSGQAFYSRIAFSAGHPALLCKTLLAGLPAEALALPKPSAKRRSAKAGIV</sequence>
<evidence type="ECO:0000313" key="1">
    <source>
        <dbReference type="EMBL" id="PIX28569.1"/>
    </source>
</evidence>
<accession>A0A2H9N3U4</accession>
<reference evidence="2" key="1">
    <citation type="submission" date="2017-09" db="EMBL/GenBank/DDBJ databases">
        <title>Depth-based differentiation of microbial function through sediment-hosted aquifers and enrichment of novel symbionts in the deep terrestrial subsurface.</title>
        <authorList>
            <person name="Probst A.J."/>
            <person name="Ladd B."/>
            <person name="Jarett J.K."/>
            <person name="Geller-Mcgrath D.E."/>
            <person name="Sieber C.M.K."/>
            <person name="Emerson J.B."/>
            <person name="Anantharaman K."/>
            <person name="Thomas B.C."/>
            <person name="Malmstrom R."/>
            <person name="Stieglmeier M."/>
            <person name="Klingl A."/>
            <person name="Woyke T."/>
            <person name="Ryan C.M."/>
            <person name="Banfield J.F."/>
        </authorList>
    </citation>
    <scope>NUCLEOTIDE SEQUENCE [LARGE SCALE GENOMIC DNA]</scope>
</reference>
<dbReference type="AlphaFoldDB" id="A0A2H9N3U4"/>
<dbReference type="EMBL" id="PFIJ01000048">
    <property type="protein sequence ID" value="PIX28569.1"/>
    <property type="molecule type" value="Genomic_DNA"/>
</dbReference>
<comment type="caution">
    <text evidence="1">The sequence shown here is derived from an EMBL/GenBank/DDBJ whole genome shotgun (WGS) entry which is preliminary data.</text>
</comment>
<name>A0A2H9N3U4_9BACT</name>
<evidence type="ECO:0000313" key="2">
    <source>
        <dbReference type="Proteomes" id="UP000236842"/>
    </source>
</evidence>